<dbReference type="GO" id="GO:0016567">
    <property type="term" value="P:protein ubiquitination"/>
    <property type="evidence" value="ECO:0007669"/>
    <property type="project" value="TreeGrafter"/>
</dbReference>
<dbReference type="PROSITE" id="PS50089">
    <property type="entry name" value="ZF_RING_2"/>
    <property type="match status" value="1"/>
</dbReference>
<comment type="caution">
    <text evidence="7">The sequence shown here is derived from an EMBL/GenBank/DDBJ whole genome shotgun (WGS) entry which is preliminary data.</text>
</comment>
<dbReference type="Proteomes" id="UP000800093">
    <property type="component" value="Unassembled WGS sequence"/>
</dbReference>
<keyword evidence="5" id="KW-0812">Transmembrane</keyword>
<evidence type="ECO:0000313" key="7">
    <source>
        <dbReference type="EMBL" id="KAF2268252.1"/>
    </source>
</evidence>
<evidence type="ECO:0000256" key="2">
    <source>
        <dbReference type="ARBA" id="ARBA00022771"/>
    </source>
</evidence>
<sequence>MANETDYTISGEKDDSLTIAIILPCLFAIILVILMAVAFLLPKLTEESAETKENRRKKRLAALDNTIKAQHYVDWASKQRKEHPEFPVSMHPLCVICLDEIEDASQIRGLGCLHVFHQACLDDWFGRYNEYCPLCHRPIVGGKQLKKKTRASSDSDTPPVAFFV</sequence>
<dbReference type="SMART" id="SM00744">
    <property type="entry name" value="RINGv"/>
    <property type="match status" value="1"/>
</dbReference>
<proteinExistence type="predicted"/>
<gene>
    <name evidence="7" type="ORF">CC78DRAFT_18566</name>
</gene>
<evidence type="ECO:0000256" key="1">
    <source>
        <dbReference type="ARBA" id="ARBA00022723"/>
    </source>
</evidence>
<dbReference type="OrthoDB" id="8062037at2759"/>
<dbReference type="SUPFAM" id="SSF57850">
    <property type="entry name" value="RING/U-box"/>
    <property type="match status" value="1"/>
</dbReference>
<dbReference type="Pfam" id="PF13639">
    <property type="entry name" value="zf-RING_2"/>
    <property type="match status" value="1"/>
</dbReference>
<dbReference type="PANTHER" id="PTHR45969:SF69">
    <property type="entry name" value="FINGER DOMAIN PROTEIN, PUTATIVE (AFU_ORTHOLOGUE AFUA_3G12190)-RELATED"/>
    <property type="match status" value="1"/>
</dbReference>
<keyword evidence="1" id="KW-0479">Metal-binding</keyword>
<evidence type="ECO:0000259" key="6">
    <source>
        <dbReference type="PROSITE" id="PS50089"/>
    </source>
</evidence>
<dbReference type="EMBL" id="ML986587">
    <property type="protein sequence ID" value="KAF2268252.1"/>
    <property type="molecule type" value="Genomic_DNA"/>
</dbReference>
<dbReference type="SMART" id="SM00184">
    <property type="entry name" value="RING"/>
    <property type="match status" value="1"/>
</dbReference>
<name>A0A9P4KFL4_9PLEO</name>
<keyword evidence="5" id="KW-0472">Membrane</keyword>
<dbReference type="PANTHER" id="PTHR45969">
    <property type="entry name" value="RING ZINC FINGER PROTEIN-RELATED"/>
    <property type="match status" value="1"/>
</dbReference>
<dbReference type="Gene3D" id="3.30.40.10">
    <property type="entry name" value="Zinc/RING finger domain, C3HC4 (zinc finger)"/>
    <property type="match status" value="1"/>
</dbReference>
<keyword evidence="5" id="KW-1133">Transmembrane helix</keyword>
<dbReference type="InterPro" id="IPR001841">
    <property type="entry name" value="Znf_RING"/>
</dbReference>
<keyword evidence="2 4" id="KW-0863">Zinc-finger</keyword>
<feature type="domain" description="RING-type" evidence="6">
    <location>
        <begin position="94"/>
        <end position="136"/>
    </location>
</feature>
<keyword evidence="3" id="KW-0862">Zinc</keyword>
<evidence type="ECO:0000256" key="5">
    <source>
        <dbReference type="SAM" id="Phobius"/>
    </source>
</evidence>
<dbReference type="GO" id="GO:0008270">
    <property type="term" value="F:zinc ion binding"/>
    <property type="evidence" value="ECO:0007669"/>
    <property type="project" value="UniProtKB-KW"/>
</dbReference>
<dbReference type="InterPro" id="IPR011016">
    <property type="entry name" value="Znf_RING-CH"/>
</dbReference>
<feature type="transmembrane region" description="Helical" evidence="5">
    <location>
        <begin position="17"/>
        <end position="41"/>
    </location>
</feature>
<evidence type="ECO:0000256" key="4">
    <source>
        <dbReference type="PROSITE-ProRule" id="PRU00175"/>
    </source>
</evidence>
<reference evidence="8" key="1">
    <citation type="journal article" date="2020" name="Stud. Mycol.">
        <title>101 Dothideomycetes genomes: A test case for predicting lifestyles and emergence of pathogens.</title>
        <authorList>
            <person name="Haridas S."/>
            <person name="Albert R."/>
            <person name="Binder M."/>
            <person name="Bloem J."/>
            <person name="LaButti K."/>
            <person name="Salamov A."/>
            <person name="Andreopoulos B."/>
            <person name="Baker S."/>
            <person name="Barry K."/>
            <person name="Bills G."/>
            <person name="Bluhm B."/>
            <person name="Cannon C."/>
            <person name="Castanera R."/>
            <person name="Culley D."/>
            <person name="Daum C."/>
            <person name="Ezra D."/>
            <person name="Gonzalez J."/>
            <person name="Henrissat B."/>
            <person name="Kuo A."/>
            <person name="Liang C."/>
            <person name="Lipzen A."/>
            <person name="Lutzoni F."/>
            <person name="Magnuson J."/>
            <person name="Mondo S."/>
            <person name="Nolan M."/>
            <person name="Ohm R."/>
            <person name="Pangilinan J."/>
            <person name="Park H.-J."/>
            <person name="Ramirez L."/>
            <person name="Alfaro M."/>
            <person name="Sun H."/>
            <person name="Tritt A."/>
            <person name="Yoshinaga Y."/>
            <person name="Zwiers L.-H."/>
            <person name="Turgeon B."/>
            <person name="Goodwin S."/>
            <person name="Spatafora J."/>
            <person name="Crous P."/>
            <person name="Grigoriev I."/>
        </authorList>
    </citation>
    <scope>NUCLEOTIDE SEQUENCE [LARGE SCALE GENOMIC DNA]</scope>
    <source>
        <strain evidence="8">CBS 304.66</strain>
    </source>
</reference>
<dbReference type="GO" id="GO:0061630">
    <property type="term" value="F:ubiquitin protein ligase activity"/>
    <property type="evidence" value="ECO:0007669"/>
    <property type="project" value="TreeGrafter"/>
</dbReference>
<dbReference type="AlphaFoldDB" id="A0A9P4KFL4"/>
<evidence type="ECO:0000256" key="3">
    <source>
        <dbReference type="ARBA" id="ARBA00022833"/>
    </source>
</evidence>
<evidence type="ECO:0000313" key="8">
    <source>
        <dbReference type="Proteomes" id="UP000800093"/>
    </source>
</evidence>
<dbReference type="InterPro" id="IPR013083">
    <property type="entry name" value="Znf_RING/FYVE/PHD"/>
</dbReference>
<keyword evidence="8" id="KW-1185">Reference proteome</keyword>
<protein>
    <recommendedName>
        <fullName evidence="6">RING-type domain-containing protein</fullName>
    </recommendedName>
</protein>
<accession>A0A9P4KFL4</accession>
<organism evidence="7 8">
    <name type="scientific">Lojkania enalia</name>
    <dbReference type="NCBI Taxonomy" id="147567"/>
    <lineage>
        <taxon>Eukaryota</taxon>
        <taxon>Fungi</taxon>
        <taxon>Dikarya</taxon>
        <taxon>Ascomycota</taxon>
        <taxon>Pezizomycotina</taxon>
        <taxon>Dothideomycetes</taxon>
        <taxon>Pleosporomycetidae</taxon>
        <taxon>Pleosporales</taxon>
        <taxon>Pleosporales incertae sedis</taxon>
        <taxon>Lojkania</taxon>
    </lineage>
</organism>